<protein>
    <submittedName>
        <fullName evidence="3">Pimeloyl-ACP methyl ester carboxylesterase</fullName>
    </submittedName>
</protein>
<dbReference type="Proteomes" id="UP000316624">
    <property type="component" value="Unassembled WGS sequence"/>
</dbReference>
<dbReference type="InterPro" id="IPR000073">
    <property type="entry name" value="AB_hydrolase_1"/>
</dbReference>
<dbReference type="Gene3D" id="3.40.50.1820">
    <property type="entry name" value="alpha/beta hydrolase"/>
    <property type="match status" value="1"/>
</dbReference>
<organism evidence="3 4">
    <name type="scientific">Sphingobium wenxiniae (strain DSM 21828 / CGMCC 1.7748 / JZ-1)</name>
    <dbReference type="NCBI Taxonomy" id="595605"/>
    <lineage>
        <taxon>Bacteria</taxon>
        <taxon>Pseudomonadati</taxon>
        <taxon>Pseudomonadota</taxon>
        <taxon>Alphaproteobacteria</taxon>
        <taxon>Sphingomonadales</taxon>
        <taxon>Sphingomonadaceae</taxon>
        <taxon>Sphingobium</taxon>
    </lineage>
</organism>
<dbReference type="AlphaFoldDB" id="A0A562KKQ3"/>
<accession>A0A562KKQ3</accession>
<gene>
    <name evidence="3" type="ORF">IQ35_01039</name>
</gene>
<feature type="domain" description="AB hydrolase-1" evidence="2">
    <location>
        <begin position="24"/>
        <end position="125"/>
    </location>
</feature>
<dbReference type="InterPro" id="IPR029058">
    <property type="entry name" value="AB_hydrolase_fold"/>
</dbReference>
<dbReference type="GO" id="GO:0016787">
    <property type="term" value="F:hydrolase activity"/>
    <property type="evidence" value="ECO:0007669"/>
    <property type="project" value="UniProtKB-KW"/>
</dbReference>
<proteinExistence type="predicted"/>
<dbReference type="PRINTS" id="PR00412">
    <property type="entry name" value="EPOXHYDRLASE"/>
</dbReference>
<sequence length="313" mass="34024">MPRQHHFIDVDGCRIHVVDEGTGPAVLLCHGFPEYWRSWRKQIPILVGAGYRVLAFDMRGHGQSDAPGSVEDYSVAHTVGDVIATMDALAIERAVIVGHDAGTTTAYHAALMRPDRIRGVFGLSVPYIPRGEMSLIRALRGAVPPAFYMIYFQEPGIAEADLEADPREALRRLFFANSGAYEGAPIMMMAAPGGGLVETLPAPAGAMEFMSDQELDAYAEQYGRTGFRGGLNGYRVFERNWEITAPWRGARLPVPAAYIGGNADTVLGFPGFRAAAEQMGDATFVDGAGHWIQAERPDLVNEALLRFLATCPV</sequence>
<dbReference type="InterPro" id="IPR000639">
    <property type="entry name" value="Epox_hydrolase-like"/>
</dbReference>
<name>A0A562KKQ3_SPHWJ</name>
<evidence type="ECO:0000259" key="2">
    <source>
        <dbReference type="Pfam" id="PF00561"/>
    </source>
</evidence>
<evidence type="ECO:0000313" key="4">
    <source>
        <dbReference type="Proteomes" id="UP000316624"/>
    </source>
</evidence>
<reference evidence="3 4" key="1">
    <citation type="journal article" date="2015" name="Stand. Genomic Sci.">
        <title>Genomic Encyclopedia of Bacterial and Archaeal Type Strains, Phase III: the genomes of soil and plant-associated and newly described type strains.</title>
        <authorList>
            <person name="Whitman W.B."/>
            <person name="Woyke T."/>
            <person name="Klenk H.P."/>
            <person name="Zhou Y."/>
            <person name="Lilburn T.G."/>
            <person name="Beck B.J."/>
            <person name="De Vos P."/>
            <person name="Vandamme P."/>
            <person name="Eisen J.A."/>
            <person name="Garrity G."/>
            <person name="Hugenholtz P."/>
            <person name="Kyrpides N.C."/>
        </authorList>
    </citation>
    <scope>NUCLEOTIDE SEQUENCE [LARGE SCALE GENOMIC DNA]</scope>
    <source>
        <strain evidence="3 4">CGMCC 1.7748</strain>
    </source>
</reference>
<evidence type="ECO:0000313" key="3">
    <source>
        <dbReference type="EMBL" id="TWH95952.1"/>
    </source>
</evidence>
<evidence type="ECO:0000256" key="1">
    <source>
        <dbReference type="ARBA" id="ARBA00022801"/>
    </source>
</evidence>
<comment type="caution">
    <text evidence="3">The sequence shown here is derived from an EMBL/GenBank/DDBJ whole genome shotgun (WGS) entry which is preliminary data.</text>
</comment>
<dbReference type="PANTHER" id="PTHR43329">
    <property type="entry name" value="EPOXIDE HYDROLASE"/>
    <property type="match status" value="1"/>
</dbReference>
<keyword evidence="4" id="KW-1185">Reference proteome</keyword>
<dbReference type="SUPFAM" id="SSF53474">
    <property type="entry name" value="alpha/beta-Hydrolases"/>
    <property type="match status" value="1"/>
</dbReference>
<dbReference type="RefSeq" id="WP_021246946.1">
    <property type="nucleotide sequence ID" value="NZ_JACIIY010000005.1"/>
</dbReference>
<dbReference type="EMBL" id="VLKK01000003">
    <property type="protein sequence ID" value="TWH95952.1"/>
    <property type="molecule type" value="Genomic_DNA"/>
</dbReference>
<dbReference type="Pfam" id="PF00561">
    <property type="entry name" value="Abhydrolase_1"/>
    <property type="match status" value="1"/>
</dbReference>
<keyword evidence="1" id="KW-0378">Hydrolase</keyword>